<feature type="non-terminal residue" evidence="1">
    <location>
        <position position="1"/>
    </location>
</feature>
<dbReference type="EMBL" id="BGPR01127519">
    <property type="protein sequence ID" value="GBN37375.1"/>
    <property type="molecule type" value="Genomic_DNA"/>
</dbReference>
<sequence>PGLSSAYVQEVSKGHFRHIASGEAMSHSEIAPQATNLSNQALFFSDLRPECEEGLDPSLEKDDSRIETRCWMIFFGRKKKMVYIRRFSVDGLNCVLLAQFFARRVVMHNY</sequence>
<keyword evidence="2" id="KW-1185">Reference proteome</keyword>
<proteinExistence type="predicted"/>
<reference evidence="1 2" key="1">
    <citation type="journal article" date="2019" name="Sci. Rep.">
        <title>Orb-weaving spider Araneus ventricosus genome elucidates the spidroin gene catalogue.</title>
        <authorList>
            <person name="Kono N."/>
            <person name="Nakamura H."/>
            <person name="Ohtoshi R."/>
            <person name="Moran D.A.P."/>
            <person name="Shinohara A."/>
            <person name="Yoshida Y."/>
            <person name="Fujiwara M."/>
            <person name="Mori M."/>
            <person name="Tomita M."/>
            <person name="Arakawa K."/>
        </authorList>
    </citation>
    <scope>NUCLEOTIDE SEQUENCE [LARGE SCALE GENOMIC DNA]</scope>
</reference>
<evidence type="ECO:0000313" key="2">
    <source>
        <dbReference type="Proteomes" id="UP000499080"/>
    </source>
</evidence>
<dbReference type="Proteomes" id="UP000499080">
    <property type="component" value="Unassembled WGS sequence"/>
</dbReference>
<organism evidence="1 2">
    <name type="scientific">Araneus ventricosus</name>
    <name type="common">Orbweaver spider</name>
    <name type="synonym">Epeira ventricosa</name>
    <dbReference type="NCBI Taxonomy" id="182803"/>
    <lineage>
        <taxon>Eukaryota</taxon>
        <taxon>Metazoa</taxon>
        <taxon>Ecdysozoa</taxon>
        <taxon>Arthropoda</taxon>
        <taxon>Chelicerata</taxon>
        <taxon>Arachnida</taxon>
        <taxon>Araneae</taxon>
        <taxon>Araneomorphae</taxon>
        <taxon>Entelegynae</taxon>
        <taxon>Araneoidea</taxon>
        <taxon>Araneidae</taxon>
        <taxon>Araneus</taxon>
    </lineage>
</organism>
<accession>A0A4Y2ND99</accession>
<dbReference type="AlphaFoldDB" id="A0A4Y2ND99"/>
<protein>
    <submittedName>
        <fullName evidence="1">Uncharacterized protein</fullName>
    </submittedName>
</protein>
<gene>
    <name evidence="1" type="ORF">AVEN_125537_1</name>
</gene>
<name>A0A4Y2ND99_ARAVE</name>
<comment type="caution">
    <text evidence="1">The sequence shown here is derived from an EMBL/GenBank/DDBJ whole genome shotgun (WGS) entry which is preliminary data.</text>
</comment>
<evidence type="ECO:0000313" key="1">
    <source>
        <dbReference type="EMBL" id="GBN37375.1"/>
    </source>
</evidence>